<reference evidence="2 3" key="1">
    <citation type="submission" date="2017-12" db="EMBL/GenBank/DDBJ databases">
        <authorList>
            <person name="Hurst M.R.H."/>
        </authorList>
    </citation>
    <scope>NUCLEOTIDE SEQUENCE [LARGE SCALE GENOMIC DNA]</scope>
    <source>
        <strain evidence="2 3">SY-3-19</strain>
    </source>
</reference>
<dbReference type="AlphaFoldDB" id="A0A2S7K731"/>
<feature type="chain" id="PRO_5015726893" evidence="1">
    <location>
        <begin position="22"/>
        <end position="185"/>
    </location>
</feature>
<keyword evidence="3" id="KW-1185">Reference proteome</keyword>
<proteinExistence type="predicted"/>
<gene>
    <name evidence="2" type="ORF">CW354_08465</name>
</gene>
<dbReference type="Proteomes" id="UP000239504">
    <property type="component" value="Unassembled WGS sequence"/>
</dbReference>
<accession>A0A2S7K731</accession>
<keyword evidence="1" id="KW-0732">Signal</keyword>
<evidence type="ECO:0000313" key="3">
    <source>
        <dbReference type="Proteomes" id="UP000239504"/>
    </source>
</evidence>
<comment type="caution">
    <text evidence="2">The sequence shown here is derived from an EMBL/GenBank/DDBJ whole genome shotgun (WGS) entry which is preliminary data.</text>
</comment>
<feature type="signal peptide" evidence="1">
    <location>
        <begin position="1"/>
        <end position="21"/>
    </location>
</feature>
<sequence length="185" mass="20669">MKHRAAIAIGTLVAAGAVVVAANSLIHVTADKELVLYKDGWPDSVAPRSDFSAWRLRRPFSDYKLVSLKVFYAPLRPIPVETYDGRTCEIEGTALLYRNRDFVLAAQAHRLERDPIVEETPEFVGRMQAWAAQQMRTKNFGEVAEIVNSHDPNADIHRAAAAYGIEIVKLEGPHRLKCPAPKQRP</sequence>
<name>A0A2S7K731_9PROT</name>
<organism evidence="2 3">
    <name type="scientific">Hyphococcus luteus</name>
    <dbReference type="NCBI Taxonomy" id="2058213"/>
    <lineage>
        <taxon>Bacteria</taxon>
        <taxon>Pseudomonadati</taxon>
        <taxon>Pseudomonadota</taxon>
        <taxon>Alphaproteobacteria</taxon>
        <taxon>Parvularculales</taxon>
        <taxon>Parvularculaceae</taxon>
        <taxon>Hyphococcus</taxon>
    </lineage>
</organism>
<evidence type="ECO:0000256" key="1">
    <source>
        <dbReference type="SAM" id="SignalP"/>
    </source>
</evidence>
<protein>
    <submittedName>
        <fullName evidence="2">Uncharacterized protein</fullName>
    </submittedName>
</protein>
<evidence type="ECO:0000313" key="2">
    <source>
        <dbReference type="EMBL" id="PQA88323.1"/>
    </source>
</evidence>
<dbReference type="EMBL" id="PJCH01000005">
    <property type="protein sequence ID" value="PQA88323.1"/>
    <property type="molecule type" value="Genomic_DNA"/>
</dbReference>